<evidence type="ECO:0000256" key="3">
    <source>
        <dbReference type="SAM" id="SignalP"/>
    </source>
</evidence>
<dbReference type="Proteomes" id="UP000250140">
    <property type="component" value="Unassembled WGS sequence"/>
</dbReference>
<sequence length="229" mass="23770">MKAASAATLAIVVLRVSAQGAGGSPPNSSGPSDFNLDDQSSQNNPLPRPWGPSYTEVVEYVECSSAAPPAAATATEDVTVTICPQCTHKHTTEQPWTYTELLRTDGPLSWPTNGPPNGPPNVSPDGSPSQPLNVPVPNNPSNDPPNGSPNSSPNTPPNVLPDGPLSNPPNNWVPPPNNGWTANSRPASPSLQSGDRIGNQSPSLASRTLIDGTMVIVLFVAIMTAAFML</sequence>
<feature type="compositionally biased region" description="Pro residues" evidence="1">
    <location>
        <begin position="113"/>
        <end position="122"/>
    </location>
</feature>
<name>A0A8E2F9Z7_9PEZI</name>
<organism evidence="4 5">
    <name type="scientific">Glonium stellatum</name>
    <dbReference type="NCBI Taxonomy" id="574774"/>
    <lineage>
        <taxon>Eukaryota</taxon>
        <taxon>Fungi</taxon>
        <taxon>Dikarya</taxon>
        <taxon>Ascomycota</taxon>
        <taxon>Pezizomycotina</taxon>
        <taxon>Dothideomycetes</taxon>
        <taxon>Pleosporomycetidae</taxon>
        <taxon>Gloniales</taxon>
        <taxon>Gloniaceae</taxon>
        <taxon>Glonium</taxon>
    </lineage>
</organism>
<gene>
    <name evidence="4" type="ORF">AOQ84DRAFT_385464</name>
</gene>
<keyword evidence="2" id="KW-0472">Membrane</keyword>
<protein>
    <submittedName>
        <fullName evidence="4">Uncharacterized protein</fullName>
    </submittedName>
</protein>
<evidence type="ECO:0000256" key="2">
    <source>
        <dbReference type="SAM" id="Phobius"/>
    </source>
</evidence>
<feature type="region of interest" description="Disordered" evidence="1">
    <location>
        <begin position="103"/>
        <end position="199"/>
    </location>
</feature>
<feature type="compositionally biased region" description="Polar residues" evidence="1">
    <location>
        <begin position="179"/>
        <end position="199"/>
    </location>
</feature>
<dbReference type="AlphaFoldDB" id="A0A8E2F9Z7"/>
<keyword evidence="2" id="KW-1133">Transmembrane helix</keyword>
<keyword evidence="3" id="KW-0732">Signal</keyword>
<feature type="compositionally biased region" description="Low complexity" evidence="1">
    <location>
        <begin position="123"/>
        <end position="141"/>
    </location>
</feature>
<feature type="region of interest" description="Disordered" evidence="1">
    <location>
        <begin position="19"/>
        <end position="51"/>
    </location>
</feature>
<evidence type="ECO:0000313" key="4">
    <source>
        <dbReference type="EMBL" id="OCL13321.1"/>
    </source>
</evidence>
<accession>A0A8E2F9Z7</accession>
<keyword evidence="2" id="KW-0812">Transmembrane</keyword>
<feature type="chain" id="PRO_5034201745" evidence="3">
    <location>
        <begin position="24"/>
        <end position="229"/>
    </location>
</feature>
<dbReference type="EMBL" id="KV748735">
    <property type="protein sequence ID" value="OCL13321.1"/>
    <property type="molecule type" value="Genomic_DNA"/>
</dbReference>
<evidence type="ECO:0000313" key="5">
    <source>
        <dbReference type="Proteomes" id="UP000250140"/>
    </source>
</evidence>
<proteinExistence type="predicted"/>
<reference evidence="4 5" key="1">
    <citation type="journal article" date="2016" name="Nat. Commun.">
        <title>Ectomycorrhizal ecology is imprinted in the genome of the dominant symbiotic fungus Cenococcum geophilum.</title>
        <authorList>
            <consortium name="DOE Joint Genome Institute"/>
            <person name="Peter M."/>
            <person name="Kohler A."/>
            <person name="Ohm R.A."/>
            <person name="Kuo A."/>
            <person name="Krutzmann J."/>
            <person name="Morin E."/>
            <person name="Arend M."/>
            <person name="Barry K.W."/>
            <person name="Binder M."/>
            <person name="Choi C."/>
            <person name="Clum A."/>
            <person name="Copeland A."/>
            <person name="Grisel N."/>
            <person name="Haridas S."/>
            <person name="Kipfer T."/>
            <person name="LaButti K."/>
            <person name="Lindquist E."/>
            <person name="Lipzen A."/>
            <person name="Maire R."/>
            <person name="Meier B."/>
            <person name="Mihaltcheva S."/>
            <person name="Molinier V."/>
            <person name="Murat C."/>
            <person name="Poggeler S."/>
            <person name="Quandt C.A."/>
            <person name="Sperisen C."/>
            <person name="Tritt A."/>
            <person name="Tisserant E."/>
            <person name="Crous P.W."/>
            <person name="Henrissat B."/>
            <person name="Nehls U."/>
            <person name="Egli S."/>
            <person name="Spatafora J.W."/>
            <person name="Grigoriev I.V."/>
            <person name="Martin F.M."/>
        </authorList>
    </citation>
    <scope>NUCLEOTIDE SEQUENCE [LARGE SCALE GENOMIC DNA]</scope>
    <source>
        <strain evidence="4 5">CBS 207.34</strain>
    </source>
</reference>
<feature type="transmembrane region" description="Helical" evidence="2">
    <location>
        <begin position="209"/>
        <end position="228"/>
    </location>
</feature>
<feature type="signal peptide" evidence="3">
    <location>
        <begin position="1"/>
        <end position="23"/>
    </location>
</feature>
<evidence type="ECO:0000256" key="1">
    <source>
        <dbReference type="SAM" id="MobiDB-lite"/>
    </source>
</evidence>
<keyword evidence="5" id="KW-1185">Reference proteome</keyword>